<evidence type="ECO:0000313" key="2">
    <source>
        <dbReference type="EMBL" id="VAW54852.1"/>
    </source>
</evidence>
<gene>
    <name evidence="2" type="ORF">MNBD_GAMMA05-1821</name>
</gene>
<sequence>MSSKNKQLESSEKVNEAISKYNDSKLLKFDENNLIPSGNDINAKITSLDTDLAHLRNELGTINNSVEEGLDRLGDTDTDLTAKVAETYKRLGEIDNAYKSLLEISSRIDRDIRKLNGDVSSVAEQSASGIKNLEQSTIAQSHEFTQKNQLVASRVSQLVETSKLTNDLLEQKIHTTTKSILHIEKRIVSEIESLSSITDEKTKSIASSVDSNKAKILKLQSVDEAIIRRATTLEITSAELNVASQRLDSSVDQLALSSNVLTRGIDSLKERTSELEKLTSNHGLLIGGLQKAGAELSEKIVALANRENKRFNIVSAGFLFLLVVTAVLYFAQQSQFETNDATITERSEIVDHKFVSLQHEQVVSTEVTNNSLTALEEKIEFLNAAMQEEIAQVDYKIQSINDQVQSVEGRLSQSSPFSGIGDDNVLHSSQWIAALPKENFVVQLAYTNDKATMYEIAQRYNFYLKDSLSYFEVEKDGIIKYVLLSGSYATQGKALLAIKSMPTYIDMQRPQVKDIETIQTFIAK</sequence>
<accession>A0A3B0WUN2</accession>
<dbReference type="Gene3D" id="3.30.70.1070">
    <property type="entry name" value="Sporulation related repeat"/>
    <property type="match status" value="1"/>
</dbReference>
<evidence type="ECO:0008006" key="3">
    <source>
        <dbReference type="Google" id="ProtNLM"/>
    </source>
</evidence>
<keyword evidence="1" id="KW-0472">Membrane</keyword>
<evidence type="ECO:0000256" key="1">
    <source>
        <dbReference type="SAM" id="Phobius"/>
    </source>
</evidence>
<dbReference type="GO" id="GO:0042834">
    <property type="term" value="F:peptidoglycan binding"/>
    <property type="evidence" value="ECO:0007669"/>
    <property type="project" value="InterPro"/>
</dbReference>
<feature type="transmembrane region" description="Helical" evidence="1">
    <location>
        <begin position="311"/>
        <end position="331"/>
    </location>
</feature>
<name>A0A3B0WUN2_9ZZZZ</name>
<keyword evidence="1" id="KW-1133">Transmembrane helix</keyword>
<dbReference type="InterPro" id="IPR036680">
    <property type="entry name" value="SPOR-like_sf"/>
</dbReference>
<proteinExistence type="predicted"/>
<reference evidence="2" key="1">
    <citation type="submission" date="2018-06" db="EMBL/GenBank/DDBJ databases">
        <authorList>
            <person name="Zhirakovskaya E."/>
        </authorList>
    </citation>
    <scope>NUCLEOTIDE SEQUENCE</scope>
</reference>
<organism evidence="2">
    <name type="scientific">hydrothermal vent metagenome</name>
    <dbReference type="NCBI Taxonomy" id="652676"/>
    <lineage>
        <taxon>unclassified sequences</taxon>
        <taxon>metagenomes</taxon>
        <taxon>ecological metagenomes</taxon>
    </lineage>
</organism>
<dbReference type="AlphaFoldDB" id="A0A3B0WUN2"/>
<keyword evidence="1" id="KW-0812">Transmembrane</keyword>
<dbReference type="EMBL" id="UOFE01000044">
    <property type="protein sequence ID" value="VAW54852.1"/>
    <property type="molecule type" value="Genomic_DNA"/>
</dbReference>
<protein>
    <recommendedName>
        <fullName evidence="3">SPOR domain-containing protein</fullName>
    </recommendedName>
</protein>